<evidence type="ECO:0000313" key="3">
    <source>
        <dbReference type="Proteomes" id="UP001447008"/>
    </source>
</evidence>
<organism evidence="2 3">
    <name type="scientific">Pseudoalteromonas qingdaonensis</name>
    <dbReference type="NCBI Taxonomy" id="3131913"/>
    <lineage>
        <taxon>Bacteria</taxon>
        <taxon>Pseudomonadati</taxon>
        <taxon>Pseudomonadota</taxon>
        <taxon>Gammaproteobacteria</taxon>
        <taxon>Alteromonadales</taxon>
        <taxon>Pseudoalteromonadaceae</taxon>
        <taxon>Pseudoalteromonas</taxon>
    </lineage>
</organism>
<dbReference type="RefSeq" id="WP_342676781.1">
    <property type="nucleotide sequence ID" value="NZ_JBCGCU010000003.1"/>
</dbReference>
<reference evidence="2 3" key="1">
    <citation type="submission" date="2024-03" db="EMBL/GenBank/DDBJ databases">
        <title>Pseudoalteromonas qingdaonensis sp. nov., isolated from the intestines of marine benthic organisms.</title>
        <authorList>
            <person name="Lin X."/>
            <person name="Fang S."/>
            <person name="Hu X."/>
        </authorList>
    </citation>
    <scope>NUCLEOTIDE SEQUENCE [LARGE SCALE GENOMIC DNA]</scope>
    <source>
        <strain evidence="2 3">YIC-827</strain>
    </source>
</reference>
<name>A0ABU9MUS6_9GAMM</name>
<evidence type="ECO:0000313" key="2">
    <source>
        <dbReference type="EMBL" id="MEM0514738.1"/>
    </source>
</evidence>
<protein>
    <submittedName>
        <fullName evidence="2">DUF3307 domain-containing protein</fullName>
    </submittedName>
</protein>
<sequence>MNEQIALLLGLLLAHVVADFFLQPLSWVHQRNKRHFKSPKLMLHTLVHGVLSGALLWAWECYYGLGDWLPILAATALIMTSHWLIDVAKSYSNRGFVPFIIDQGAHILILVALSCYLTDADTLGLWFNAQLMHSNTYVLLLAYLLVLNPSSVAIRMLLERWHLPASIAGDKRTTLPQAGHSIGLLERLLMLTFILIDELAGVGFVLAAKSVFRFGDLTNAKDKQLTEYVMLGTLLSVVITLGIGLAARALLIS</sequence>
<proteinExistence type="predicted"/>
<feature type="transmembrane region" description="Helical" evidence="1">
    <location>
        <begin position="96"/>
        <end position="117"/>
    </location>
</feature>
<accession>A0ABU9MUS6</accession>
<keyword evidence="1" id="KW-0472">Membrane</keyword>
<keyword evidence="1" id="KW-1133">Transmembrane helix</keyword>
<keyword evidence="3" id="KW-1185">Reference proteome</keyword>
<dbReference type="InterPro" id="IPR021737">
    <property type="entry name" value="Phage_phiKZ_Orf197"/>
</dbReference>
<feature type="transmembrane region" description="Helical" evidence="1">
    <location>
        <begin position="188"/>
        <end position="208"/>
    </location>
</feature>
<evidence type="ECO:0000256" key="1">
    <source>
        <dbReference type="SAM" id="Phobius"/>
    </source>
</evidence>
<dbReference type="Proteomes" id="UP001447008">
    <property type="component" value="Unassembled WGS sequence"/>
</dbReference>
<feature type="transmembrane region" description="Helical" evidence="1">
    <location>
        <begin position="65"/>
        <end position="84"/>
    </location>
</feature>
<feature type="transmembrane region" description="Helical" evidence="1">
    <location>
        <begin position="137"/>
        <end position="158"/>
    </location>
</feature>
<dbReference type="EMBL" id="JBCGCU010000003">
    <property type="protein sequence ID" value="MEM0514738.1"/>
    <property type="molecule type" value="Genomic_DNA"/>
</dbReference>
<feature type="transmembrane region" description="Helical" evidence="1">
    <location>
        <begin position="41"/>
        <end position="59"/>
    </location>
</feature>
<keyword evidence="1" id="KW-0812">Transmembrane</keyword>
<feature type="transmembrane region" description="Helical" evidence="1">
    <location>
        <begin position="6"/>
        <end position="29"/>
    </location>
</feature>
<gene>
    <name evidence="2" type="ORF">WCN91_04710</name>
</gene>
<dbReference type="Pfam" id="PF11750">
    <property type="entry name" value="DUF3307"/>
    <property type="match status" value="1"/>
</dbReference>
<feature type="transmembrane region" description="Helical" evidence="1">
    <location>
        <begin position="228"/>
        <end position="251"/>
    </location>
</feature>
<comment type="caution">
    <text evidence="2">The sequence shown here is derived from an EMBL/GenBank/DDBJ whole genome shotgun (WGS) entry which is preliminary data.</text>
</comment>